<evidence type="ECO:0000313" key="1">
    <source>
        <dbReference type="EMBL" id="SUZ69698.1"/>
    </source>
</evidence>
<reference evidence="1" key="1">
    <citation type="submission" date="2018-05" db="EMBL/GenBank/DDBJ databases">
        <authorList>
            <person name="Lanie J.A."/>
            <person name="Ng W.-L."/>
            <person name="Kazmierczak K.M."/>
            <person name="Andrzejewski T.M."/>
            <person name="Davidsen T.M."/>
            <person name="Wayne K.J."/>
            <person name="Tettelin H."/>
            <person name="Glass J.I."/>
            <person name="Rusch D."/>
            <person name="Podicherti R."/>
            <person name="Tsui H.-C.T."/>
            <person name="Winkler M.E."/>
        </authorList>
    </citation>
    <scope>NUCLEOTIDE SEQUENCE</scope>
</reference>
<accession>A0A381PT58</accession>
<sequence>MRSKLIFISLIGLLLTGLDVSQNSIGFTTAQSQEDNSQRKTKKTGSMTEKVAKKLGEAQELIEDEKLDEGVEILNDILGFKRLSPYERGQVNYFFAYVRYLENDLEGAIIYYTKVAEDPNVPDGLIESAKFTIAQLYFQTEDWPKVITAVDSLLIDQPNRTDLYILKGSAMYQQKQYEEMIPIIKKAISIAEEANAFRLEQLQRNILETASKYRVQYDRDEVDFISLASQLKIKLKEELARTRESSDKYVEIEDAIKGLETDTKNLAIGPTKENWWLLLRAAYFELEQLDNVKTVLQRLVIEWSKKEYWTQLSAFYGQDRQEKEQMAAYQTAYHEGFLEKSSEFVQMAQLYLSVEAPYEAAKILQKAIDEGKVDKEEKNWKLLAQAWFLAQYDEKAIVALREAAKLTDDGELDIRLARSLSNMANFKGCIDSAKTAITKGDLKRLDESYITLGMCQFEEALYDDAKQSFANAKIDADYRHDEALKECAAVENLELQELLMTLETQKAFREMNKEIEGKVISCPTPASVKTVANWQKFLDKEVERVTMLANQKKALIELLASNESQALSF</sequence>
<organism evidence="1">
    <name type="scientific">marine metagenome</name>
    <dbReference type="NCBI Taxonomy" id="408172"/>
    <lineage>
        <taxon>unclassified sequences</taxon>
        <taxon>metagenomes</taxon>
        <taxon>ecological metagenomes</taxon>
    </lineage>
</organism>
<dbReference type="Gene3D" id="1.25.40.10">
    <property type="entry name" value="Tetratricopeptide repeat domain"/>
    <property type="match status" value="2"/>
</dbReference>
<name>A0A381PT58_9ZZZZ</name>
<dbReference type="InterPro" id="IPR011990">
    <property type="entry name" value="TPR-like_helical_dom_sf"/>
</dbReference>
<gene>
    <name evidence="1" type="ORF">METZ01_LOCUS22552</name>
</gene>
<dbReference type="SUPFAM" id="SSF48452">
    <property type="entry name" value="TPR-like"/>
    <property type="match status" value="1"/>
</dbReference>
<dbReference type="EMBL" id="UINC01001070">
    <property type="protein sequence ID" value="SUZ69698.1"/>
    <property type="molecule type" value="Genomic_DNA"/>
</dbReference>
<dbReference type="AlphaFoldDB" id="A0A381PT58"/>
<protein>
    <submittedName>
        <fullName evidence="1">Uncharacterized protein</fullName>
    </submittedName>
</protein>
<proteinExistence type="predicted"/>